<dbReference type="InterPro" id="IPR003593">
    <property type="entry name" value="AAA+_ATPase"/>
</dbReference>
<keyword evidence="4" id="KW-0378">Hydrolase</keyword>
<dbReference type="FunFam" id="1.10.8.60:FF:000010">
    <property type="entry name" value="RuvB-like helicase"/>
    <property type="match status" value="1"/>
</dbReference>
<keyword evidence="3" id="KW-0547">Nucleotide-binding</keyword>
<sequence length="443" mass="49842">MLKRISAHSHIRGLGLDEKGEPIFVADGLVGQLEARRAAGIIVKMIKEGKLAGRGILFVGPPGVGKTALAIGIARELGEDTPFVMLNGSELYSTELKKTEILMRAVRRAIGLRYKEIRRVYEGVVKELKFSLASHPFNPYAKIPRAARITLSTKDEEKTIEVDQSIAMQLAQLGIRRGDLISIDSDTGEVFKLGRVKGIEKARYFDVETYKVYEDMPKGKIFKEKEIVRTITLHDIDEAYLAQRRAVSIISLFAEEKEIDPEIRKASDETARKLLSENKASLVPGVLFIDDVHMLDIEAFSFLSRVMESEFSPIIIMATNRGITKIRGTDIESPHGIPLDILDRLLIIPFRPYTENEVKEIIKIRASEEEVELTPEAIDYLVKIAGSRSLRYAVQLMHPAKIIAERKGRSEVRSEDIEEVTKLFIDISQSTELAKSWESKLLK</sequence>
<comment type="similarity">
    <text evidence="1">Belongs to the RuvB family.</text>
</comment>
<dbReference type="InterPro" id="IPR010339">
    <property type="entry name" value="TIP49_P-loop"/>
</dbReference>
<feature type="domain" description="AAA+ ATPase" evidence="7">
    <location>
        <begin position="52"/>
        <end position="360"/>
    </location>
</feature>
<evidence type="ECO:0000256" key="3">
    <source>
        <dbReference type="ARBA" id="ARBA00022741"/>
    </source>
</evidence>
<accession>A0A7C4H4V9</accession>
<evidence type="ECO:0000256" key="1">
    <source>
        <dbReference type="ARBA" id="ARBA00007519"/>
    </source>
</evidence>
<dbReference type="EMBL" id="DTCA01000041">
    <property type="protein sequence ID" value="HGM06995.1"/>
    <property type="molecule type" value="Genomic_DNA"/>
</dbReference>
<dbReference type="InterPro" id="IPR041048">
    <property type="entry name" value="RuvB-like_C"/>
</dbReference>
<dbReference type="GO" id="GO:0005524">
    <property type="term" value="F:ATP binding"/>
    <property type="evidence" value="ECO:0007669"/>
    <property type="project" value="UniProtKB-KW"/>
</dbReference>
<evidence type="ECO:0000256" key="6">
    <source>
        <dbReference type="ARBA" id="ARBA00022840"/>
    </source>
</evidence>
<dbReference type="SUPFAM" id="SSF52540">
    <property type="entry name" value="P-loop containing nucleoside triphosphate hydrolases"/>
    <property type="match status" value="1"/>
</dbReference>
<name>A0A7C4H4V9_9CREN</name>
<dbReference type="Gene3D" id="2.40.50.360">
    <property type="entry name" value="RuvB-like helicase, domain II"/>
    <property type="match status" value="1"/>
</dbReference>
<dbReference type="InterPro" id="IPR027417">
    <property type="entry name" value="P-loop_NTPase"/>
</dbReference>
<dbReference type="FunFam" id="3.40.50.300:FF:002221">
    <property type="entry name" value="RuvB-like 2"/>
    <property type="match status" value="1"/>
</dbReference>
<dbReference type="Pfam" id="PF17856">
    <property type="entry name" value="TIP49_C"/>
    <property type="match status" value="1"/>
</dbReference>
<dbReference type="Gene3D" id="1.10.8.60">
    <property type="match status" value="1"/>
</dbReference>
<evidence type="ECO:0000256" key="5">
    <source>
        <dbReference type="ARBA" id="ARBA00022806"/>
    </source>
</evidence>
<dbReference type="PANTHER" id="PTHR11093">
    <property type="entry name" value="RUVB-RELATED REPTIN AND PONTIN"/>
    <property type="match status" value="1"/>
</dbReference>
<dbReference type="Pfam" id="PF06068">
    <property type="entry name" value="TIP49"/>
    <property type="match status" value="1"/>
</dbReference>
<evidence type="ECO:0000256" key="2">
    <source>
        <dbReference type="ARBA" id="ARBA00012551"/>
    </source>
</evidence>
<dbReference type="InterPro" id="IPR027238">
    <property type="entry name" value="RuvB-like"/>
</dbReference>
<protein>
    <recommendedName>
        <fullName evidence="2">DNA helicase</fullName>
        <ecNumber evidence="2">3.6.4.12</ecNumber>
    </recommendedName>
</protein>
<organism evidence="8">
    <name type="scientific">Ignisphaera aggregans</name>
    <dbReference type="NCBI Taxonomy" id="334771"/>
    <lineage>
        <taxon>Archaea</taxon>
        <taxon>Thermoproteota</taxon>
        <taxon>Thermoprotei</taxon>
        <taxon>Desulfurococcales</taxon>
        <taxon>Desulfurococcaceae</taxon>
        <taxon>Ignisphaera</taxon>
    </lineage>
</organism>
<evidence type="ECO:0000256" key="4">
    <source>
        <dbReference type="ARBA" id="ARBA00022801"/>
    </source>
</evidence>
<dbReference type="SMART" id="SM00382">
    <property type="entry name" value="AAA"/>
    <property type="match status" value="1"/>
</dbReference>
<dbReference type="GO" id="GO:0003678">
    <property type="term" value="F:DNA helicase activity"/>
    <property type="evidence" value="ECO:0007669"/>
    <property type="project" value="UniProtKB-EC"/>
</dbReference>
<dbReference type="FunFam" id="2.40.50.360:FF:000001">
    <property type="entry name" value="RuvB-like helicase"/>
    <property type="match status" value="1"/>
</dbReference>
<keyword evidence="5" id="KW-0347">Helicase</keyword>
<dbReference type="InterPro" id="IPR042487">
    <property type="entry name" value="RuvBL1/2_DNA/RNA_bd_dom"/>
</dbReference>
<evidence type="ECO:0000313" key="8">
    <source>
        <dbReference type="EMBL" id="HGM06995.1"/>
    </source>
</evidence>
<gene>
    <name evidence="8" type="ORF">ENU31_01100</name>
</gene>
<dbReference type="GO" id="GO:0016787">
    <property type="term" value="F:hydrolase activity"/>
    <property type="evidence" value="ECO:0007669"/>
    <property type="project" value="UniProtKB-KW"/>
</dbReference>
<comment type="caution">
    <text evidence="8">The sequence shown here is derived from an EMBL/GenBank/DDBJ whole genome shotgun (WGS) entry which is preliminary data.</text>
</comment>
<dbReference type="AlphaFoldDB" id="A0A7C4H4V9"/>
<evidence type="ECO:0000259" key="7">
    <source>
        <dbReference type="SMART" id="SM00382"/>
    </source>
</evidence>
<dbReference type="Gene3D" id="3.40.50.300">
    <property type="entry name" value="P-loop containing nucleotide triphosphate hydrolases"/>
    <property type="match status" value="1"/>
</dbReference>
<dbReference type="EC" id="3.6.4.12" evidence="2"/>
<reference evidence="8" key="1">
    <citation type="journal article" date="2020" name="mSystems">
        <title>Genome- and Community-Level Interaction Insights into Carbon Utilization and Element Cycling Functions of Hydrothermarchaeota in Hydrothermal Sediment.</title>
        <authorList>
            <person name="Zhou Z."/>
            <person name="Liu Y."/>
            <person name="Xu W."/>
            <person name="Pan J."/>
            <person name="Luo Z.H."/>
            <person name="Li M."/>
        </authorList>
    </citation>
    <scope>NUCLEOTIDE SEQUENCE [LARGE SCALE GENOMIC DNA]</scope>
    <source>
        <strain evidence="8">SpSt-658</strain>
    </source>
</reference>
<proteinExistence type="inferred from homology"/>
<keyword evidence="6" id="KW-0067">ATP-binding</keyword>